<dbReference type="Gene3D" id="1.20.930.20">
    <property type="entry name" value="Adaptor protein Cbl, N-terminal domain"/>
    <property type="match status" value="1"/>
</dbReference>
<evidence type="ECO:0000256" key="4">
    <source>
        <dbReference type="ARBA" id="ARBA00022777"/>
    </source>
</evidence>
<evidence type="ECO:0000256" key="1">
    <source>
        <dbReference type="ARBA" id="ARBA00022527"/>
    </source>
</evidence>
<dbReference type="SMART" id="SM00220">
    <property type="entry name" value="S_TKc"/>
    <property type="match status" value="1"/>
</dbReference>
<sequence>MALWSGLGQAATVAQLVGEDVGGLIYMIMQAAVTAQQNKKECEQLARRVFTIAELLQHLQDPEVLRRPEIRRPLAGLDDTLREAHEIVMACQEKSAVYRLVMAGRQADRFRDVQSRIDSYLLLFPVISHIDITRRLDRIYNILLPNEAAGASTSASSMPPIPAPATQVAAKMVWKEPHGVKEFTFKELATATNNFSLDRKIGQGGFGSVYMGKLPDGRKVAIKHQNQKSNKNKEEFMAEMTILSTIRYKHIVPLYGYCVLVQEKRQLLPPFRKKEKKERLLIYEYMENRSLDLHLHGSSSSPVTESWKTRIEILLGVSRAIEYLQSCGERPVIHRDIKPSNILLDASWAPHLMDFGVALTWEGGDTEGVCGTFGYMAPEYCMRGTLNLTTDIYSFGAVLLEWREQDGFSGHSVLPLIEAGELCKVLDRRPSPEPTPRQLEAVELLAQTAARCLRLLAEDRPSISEVVAKLETALELARCDG</sequence>
<dbReference type="PANTHER" id="PTHR46146">
    <property type="entry name" value="SERINE/THREONINE-PROTEIN KINASE-LIKE PROTEIN CCR4"/>
    <property type="match status" value="1"/>
</dbReference>
<dbReference type="FunFam" id="3.30.200.20:FF:000039">
    <property type="entry name" value="receptor-like protein kinase FERONIA"/>
    <property type="match status" value="1"/>
</dbReference>
<evidence type="ECO:0000256" key="5">
    <source>
        <dbReference type="ARBA" id="ARBA00022840"/>
    </source>
</evidence>
<dbReference type="InterPro" id="IPR000719">
    <property type="entry name" value="Prot_kinase_dom"/>
</dbReference>
<dbReference type="AlphaFoldDB" id="A0A6G1C893"/>
<dbReference type="GO" id="GO:0005524">
    <property type="term" value="F:ATP binding"/>
    <property type="evidence" value="ECO:0007669"/>
    <property type="project" value="UniProtKB-UniRule"/>
</dbReference>
<dbReference type="OrthoDB" id="677195at2759"/>
<evidence type="ECO:0000259" key="8">
    <source>
        <dbReference type="PROSITE" id="PS50011"/>
    </source>
</evidence>
<dbReference type="Gene3D" id="1.10.510.10">
    <property type="entry name" value="Transferase(Phosphotransferase) domain 1"/>
    <property type="match status" value="1"/>
</dbReference>
<dbReference type="PROSITE" id="PS00107">
    <property type="entry name" value="PROTEIN_KINASE_ATP"/>
    <property type="match status" value="1"/>
</dbReference>
<evidence type="ECO:0000256" key="3">
    <source>
        <dbReference type="ARBA" id="ARBA00022741"/>
    </source>
</evidence>
<comment type="similarity">
    <text evidence="7">Belongs to the protein kinase superfamily.</text>
</comment>
<dbReference type="GO" id="GO:0007166">
    <property type="term" value="P:cell surface receptor signaling pathway"/>
    <property type="evidence" value="ECO:0007669"/>
    <property type="project" value="InterPro"/>
</dbReference>
<organism evidence="9 10">
    <name type="scientific">Oryza meyeriana var. granulata</name>
    <dbReference type="NCBI Taxonomy" id="110450"/>
    <lineage>
        <taxon>Eukaryota</taxon>
        <taxon>Viridiplantae</taxon>
        <taxon>Streptophyta</taxon>
        <taxon>Embryophyta</taxon>
        <taxon>Tracheophyta</taxon>
        <taxon>Spermatophyta</taxon>
        <taxon>Magnoliopsida</taxon>
        <taxon>Liliopsida</taxon>
        <taxon>Poales</taxon>
        <taxon>Poaceae</taxon>
        <taxon>BOP clade</taxon>
        <taxon>Oryzoideae</taxon>
        <taxon>Oryzeae</taxon>
        <taxon>Oryzinae</taxon>
        <taxon>Oryza</taxon>
        <taxon>Oryza meyeriana</taxon>
    </lineage>
</organism>
<feature type="domain" description="Protein kinase" evidence="8">
    <location>
        <begin position="195"/>
        <end position="474"/>
    </location>
</feature>
<dbReference type="InterPro" id="IPR011009">
    <property type="entry name" value="Kinase-like_dom_sf"/>
</dbReference>
<dbReference type="GO" id="GO:0004674">
    <property type="term" value="F:protein serine/threonine kinase activity"/>
    <property type="evidence" value="ECO:0007669"/>
    <property type="project" value="UniProtKB-KW"/>
</dbReference>
<dbReference type="PROSITE" id="PS00108">
    <property type="entry name" value="PROTEIN_KINASE_ST"/>
    <property type="match status" value="1"/>
</dbReference>
<dbReference type="InterPro" id="IPR036537">
    <property type="entry name" value="Adaptor_Cbl_N_dom_sf"/>
</dbReference>
<evidence type="ECO:0000256" key="7">
    <source>
        <dbReference type="RuleBase" id="RU000304"/>
    </source>
</evidence>
<keyword evidence="3 6" id="KW-0547">Nucleotide-binding</keyword>
<dbReference type="InterPro" id="IPR008271">
    <property type="entry name" value="Ser/Thr_kinase_AS"/>
</dbReference>
<dbReference type="Pfam" id="PF19584">
    <property type="entry name" value="MCAfunc"/>
    <property type="match status" value="1"/>
</dbReference>
<comment type="caution">
    <text evidence="9">The sequence shown here is derived from an EMBL/GenBank/DDBJ whole genome shotgun (WGS) entry which is preliminary data.</text>
</comment>
<proteinExistence type="inferred from homology"/>
<dbReference type="PANTHER" id="PTHR46146:SF7">
    <property type="entry name" value="OS11G0664000 PROTEIN"/>
    <property type="match status" value="1"/>
</dbReference>
<keyword evidence="4" id="KW-0418">Kinase</keyword>
<evidence type="ECO:0000313" key="10">
    <source>
        <dbReference type="Proteomes" id="UP000479710"/>
    </source>
</evidence>
<dbReference type="CDD" id="cd21037">
    <property type="entry name" value="MLKL_NTD"/>
    <property type="match status" value="1"/>
</dbReference>
<protein>
    <recommendedName>
        <fullName evidence="8">Protein kinase domain-containing protein</fullName>
    </recommendedName>
</protein>
<reference evidence="9 10" key="1">
    <citation type="submission" date="2019-11" db="EMBL/GenBank/DDBJ databases">
        <title>Whole genome sequence of Oryza granulata.</title>
        <authorList>
            <person name="Li W."/>
        </authorList>
    </citation>
    <scope>NUCLEOTIDE SEQUENCE [LARGE SCALE GENOMIC DNA]</scope>
    <source>
        <strain evidence="10">cv. Menghai</strain>
        <tissue evidence="9">Leaf</tissue>
    </source>
</reference>
<keyword evidence="5 6" id="KW-0067">ATP-binding</keyword>
<keyword evidence="1 7" id="KW-0723">Serine/threonine-protein kinase</keyword>
<evidence type="ECO:0000256" key="2">
    <source>
        <dbReference type="ARBA" id="ARBA00022679"/>
    </source>
</evidence>
<keyword evidence="2" id="KW-0808">Transferase</keyword>
<gene>
    <name evidence="9" type="ORF">E2562_019733</name>
</gene>
<dbReference type="InterPro" id="IPR059179">
    <property type="entry name" value="MLKL-like_MCAfunc"/>
</dbReference>
<feature type="binding site" evidence="6">
    <location>
        <position position="223"/>
    </location>
    <ligand>
        <name>ATP</name>
        <dbReference type="ChEBI" id="CHEBI:30616"/>
    </ligand>
</feature>
<dbReference type="InterPro" id="IPR045766">
    <property type="entry name" value="MCAfunc"/>
</dbReference>
<dbReference type="Gene3D" id="3.30.200.20">
    <property type="entry name" value="Phosphorylase Kinase, domain 1"/>
    <property type="match status" value="1"/>
</dbReference>
<evidence type="ECO:0000256" key="6">
    <source>
        <dbReference type="PROSITE-ProRule" id="PRU10141"/>
    </source>
</evidence>
<name>A0A6G1C893_9ORYZ</name>
<dbReference type="InterPro" id="IPR017441">
    <property type="entry name" value="Protein_kinase_ATP_BS"/>
</dbReference>
<dbReference type="EMBL" id="SPHZ02000010">
    <property type="protein sequence ID" value="KAF0896251.1"/>
    <property type="molecule type" value="Genomic_DNA"/>
</dbReference>
<dbReference type="Pfam" id="PF00069">
    <property type="entry name" value="Pkinase"/>
    <property type="match status" value="1"/>
</dbReference>
<dbReference type="Proteomes" id="UP000479710">
    <property type="component" value="Unassembled WGS sequence"/>
</dbReference>
<accession>A0A6G1C893</accession>
<keyword evidence="10" id="KW-1185">Reference proteome</keyword>
<dbReference type="SUPFAM" id="SSF56112">
    <property type="entry name" value="Protein kinase-like (PK-like)"/>
    <property type="match status" value="1"/>
</dbReference>
<evidence type="ECO:0000313" key="9">
    <source>
        <dbReference type="EMBL" id="KAF0896251.1"/>
    </source>
</evidence>
<dbReference type="PROSITE" id="PS50011">
    <property type="entry name" value="PROTEIN_KINASE_DOM"/>
    <property type="match status" value="1"/>
</dbReference>